<sequence>MENRYAPVQIRLHWWVFILLVITCATIELRTMAEIGTGPWYVLVVTHFSCGVVVFFLMIFRLILRHRYPTPAIVPPPPKWQAAAASTAHILIYLLLFTLPILGVYSRYIGGREWFLFGIPMPFAEPADRGAARAVIGWHKTLANLGYWLIGLHAAAALFHHYLVKDNTLLRMMPFRKRD</sequence>
<dbReference type="Proteomes" id="UP000217182">
    <property type="component" value="Chromosome"/>
</dbReference>
<keyword evidence="7" id="KW-0479">Metal-binding</keyword>
<evidence type="ECO:0000256" key="6">
    <source>
        <dbReference type="ARBA" id="ARBA00022692"/>
    </source>
</evidence>
<dbReference type="GO" id="GO:0005886">
    <property type="term" value="C:plasma membrane"/>
    <property type="evidence" value="ECO:0007669"/>
    <property type="project" value="UniProtKB-SubCell"/>
</dbReference>
<evidence type="ECO:0000256" key="9">
    <source>
        <dbReference type="ARBA" id="ARBA00022989"/>
    </source>
</evidence>
<gene>
    <name evidence="15" type="ORF">AWC35_00660</name>
</gene>
<keyword evidence="4" id="KW-1003">Cell membrane</keyword>
<evidence type="ECO:0000256" key="1">
    <source>
        <dbReference type="ARBA" id="ARBA00001970"/>
    </source>
</evidence>
<evidence type="ECO:0000256" key="7">
    <source>
        <dbReference type="ARBA" id="ARBA00022723"/>
    </source>
</evidence>
<accession>A0A250AVI9</accession>
<feature type="transmembrane region" description="Helical" evidence="13">
    <location>
        <begin position="39"/>
        <end position="64"/>
    </location>
</feature>
<feature type="transmembrane region" description="Helical" evidence="13">
    <location>
        <begin position="84"/>
        <end position="105"/>
    </location>
</feature>
<evidence type="ECO:0000313" key="16">
    <source>
        <dbReference type="Proteomes" id="UP000217182"/>
    </source>
</evidence>
<evidence type="ECO:0000256" key="11">
    <source>
        <dbReference type="ARBA" id="ARBA00023136"/>
    </source>
</evidence>
<evidence type="ECO:0000256" key="3">
    <source>
        <dbReference type="ARBA" id="ARBA00022448"/>
    </source>
</evidence>
<dbReference type="Pfam" id="PF01292">
    <property type="entry name" value="Ni_hydr_CYTB"/>
    <property type="match status" value="1"/>
</dbReference>
<comment type="similarity">
    <text evidence="12">Belongs to the cytochrome b561 family.</text>
</comment>
<dbReference type="PANTHER" id="PTHR30529:SF4">
    <property type="entry name" value="SUPEROXIDE OXIDASE CYBB"/>
    <property type="match status" value="1"/>
</dbReference>
<dbReference type="GO" id="GO:0009055">
    <property type="term" value="F:electron transfer activity"/>
    <property type="evidence" value="ECO:0007669"/>
    <property type="project" value="InterPro"/>
</dbReference>
<keyword evidence="11 13" id="KW-0472">Membrane</keyword>
<evidence type="ECO:0000256" key="12">
    <source>
        <dbReference type="ARBA" id="ARBA00037975"/>
    </source>
</evidence>
<dbReference type="GO" id="GO:0046872">
    <property type="term" value="F:metal ion binding"/>
    <property type="evidence" value="ECO:0007669"/>
    <property type="project" value="UniProtKB-KW"/>
</dbReference>
<evidence type="ECO:0000256" key="13">
    <source>
        <dbReference type="SAM" id="Phobius"/>
    </source>
</evidence>
<evidence type="ECO:0000313" key="15">
    <source>
        <dbReference type="EMBL" id="ATA17978.1"/>
    </source>
</evidence>
<keyword evidence="5" id="KW-0349">Heme</keyword>
<keyword evidence="9 13" id="KW-1133">Transmembrane helix</keyword>
<dbReference type="GO" id="GO:0020037">
    <property type="term" value="F:heme binding"/>
    <property type="evidence" value="ECO:0007669"/>
    <property type="project" value="TreeGrafter"/>
</dbReference>
<keyword evidence="10" id="KW-0408">Iron</keyword>
<dbReference type="KEGG" id="gqu:AWC35_00660"/>
<keyword evidence="8" id="KW-0249">Electron transport</keyword>
<dbReference type="AlphaFoldDB" id="A0A250AVI9"/>
<evidence type="ECO:0000256" key="10">
    <source>
        <dbReference type="ARBA" id="ARBA00023004"/>
    </source>
</evidence>
<dbReference type="InterPro" id="IPR052168">
    <property type="entry name" value="Cytochrome_b561_oxidase"/>
</dbReference>
<organism evidence="15 16">
    <name type="scientific">Gibbsiella quercinecans</name>
    <dbReference type="NCBI Taxonomy" id="929813"/>
    <lineage>
        <taxon>Bacteria</taxon>
        <taxon>Pseudomonadati</taxon>
        <taxon>Pseudomonadota</taxon>
        <taxon>Gammaproteobacteria</taxon>
        <taxon>Enterobacterales</taxon>
        <taxon>Yersiniaceae</taxon>
        <taxon>Gibbsiella</taxon>
    </lineage>
</organism>
<dbReference type="InterPro" id="IPR016174">
    <property type="entry name" value="Di-haem_cyt_TM"/>
</dbReference>
<dbReference type="RefSeq" id="WP_095844573.1">
    <property type="nucleotide sequence ID" value="NZ_CP014136.1"/>
</dbReference>
<reference evidence="15 16" key="1">
    <citation type="submission" date="2016-01" db="EMBL/GenBank/DDBJ databases">
        <authorList>
            <person name="Oliw E.H."/>
        </authorList>
    </citation>
    <scope>NUCLEOTIDE SEQUENCE [LARGE SCALE GENOMIC DNA]</scope>
    <source>
        <strain evidence="15 16">FRB97</strain>
    </source>
</reference>
<keyword evidence="16" id="KW-1185">Reference proteome</keyword>
<proteinExistence type="inferred from homology"/>
<evidence type="ECO:0000259" key="14">
    <source>
        <dbReference type="Pfam" id="PF01292"/>
    </source>
</evidence>
<dbReference type="EMBL" id="CP014136">
    <property type="protein sequence ID" value="ATA17978.1"/>
    <property type="molecule type" value="Genomic_DNA"/>
</dbReference>
<dbReference type="InterPro" id="IPR011577">
    <property type="entry name" value="Cyt_b561_bac/Ni-Hgenase"/>
</dbReference>
<dbReference type="OrthoDB" id="8589936at2"/>
<evidence type="ECO:0000256" key="4">
    <source>
        <dbReference type="ARBA" id="ARBA00022475"/>
    </source>
</evidence>
<name>A0A250AVI9_9GAMM</name>
<dbReference type="SUPFAM" id="SSF81342">
    <property type="entry name" value="Transmembrane di-heme cytochromes"/>
    <property type="match status" value="1"/>
</dbReference>
<evidence type="ECO:0000256" key="8">
    <source>
        <dbReference type="ARBA" id="ARBA00022982"/>
    </source>
</evidence>
<keyword evidence="3" id="KW-0813">Transport</keyword>
<keyword evidence="6 13" id="KW-0812">Transmembrane</keyword>
<dbReference type="NCBIfam" id="NF008566">
    <property type="entry name" value="PRK11513.1"/>
    <property type="match status" value="1"/>
</dbReference>
<feature type="domain" description="Cytochrome b561 bacterial/Ni-hydrogenase" evidence="14">
    <location>
        <begin position="4"/>
        <end position="174"/>
    </location>
</feature>
<feature type="transmembrane region" description="Helical" evidence="13">
    <location>
        <begin position="12"/>
        <end position="33"/>
    </location>
</feature>
<dbReference type="PANTHER" id="PTHR30529">
    <property type="entry name" value="CYTOCHROME B561"/>
    <property type="match status" value="1"/>
</dbReference>
<comment type="cofactor">
    <cofactor evidence="1">
        <name>heme b</name>
        <dbReference type="ChEBI" id="CHEBI:60344"/>
    </cofactor>
</comment>
<dbReference type="GO" id="GO:0022904">
    <property type="term" value="P:respiratory electron transport chain"/>
    <property type="evidence" value="ECO:0007669"/>
    <property type="project" value="InterPro"/>
</dbReference>
<protein>
    <submittedName>
        <fullName evidence="15">Cytochrome B</fullName>
    </submittedName>
</protein>
<comment type="subcellular location">
    <subcellularLocation>
        <location evidence="2">Cell membrane</location>
        <topology evidence="2">Multi-pass membrane protein</topology>
    </subcellularLocation>
</comment>
<evidence type="ECO:0000256" key="2">
    <source>
        <dbReference type="ARBA" id="ARBA00004651"/>
    </source>
</evidence>
<feature type="transmembrane region" description="Helical" evidence="13">
    <location>
        <begin position="145"/>
        <end position="164"/>
    </location>
</feature>
<evidence type="ECO:0000256" key="5">
    <source>
        <dbReference type="ARBA" id="ARBA00022617"/>
    </source>
</evidence>